<feature type="domain" description="BAR" evidence="5">
    <location>
        <begin position="12"/>
        <end position="236"/>
    </location>
</feature>
<evidence type="ECO:0000256" key="4">
    <source>
        <dbReference type="SAM" id="Coils"/>
    </source>
</evidence>
<evidence type="ECO:0000256" key="1">
    <source>
        <dbReference type="ARBA" id="ARBA00004245"/>
    </source>
</evidence>
<evidence type="ECO:0000313" key="7">
    <source>
        <dbReference type="Proteomes" id="UP000076502"/>
    </source>
</evidence>
<dbReference type="SMART" id="SM00721">
    <property type="entry name" value="BAR"/>
    <property type="match status" value="1"/>
</dbReference>
<dbReference type="STRING" id="178035.A0A154PBR6"/>
<dbReference type="InterPro" id="IPR004148">
    <property type="entry name" value="BAR_dom"/>
</dbReference>
<dbReference type="PANTHER" id="PTHR47174:SF3">
    <property type="entry name" value="BRIDGING INTEGRATOR 3"/>
    <property type="match status" value="1"/>
</dbReference>
<feature type="non-terminal residue" evidence="6">
    <location>
        <position position="1"/>
    </location>
</feature>
<dbReference type="InterPro" id="IPR046982">
    <property type="entry name" value="BIN3/RVS161-like"/>
</dbReference>
<gene>
    <name evidence="6" type="ORF">WN55_11224</name>
</gene>
<dbReference type="Proteomes" id="UP000076502">
    <property type="component" value="Unassembled WGS sequence"/>
</dbReference>
<evidence type="ECO:0000313" key="6">
    <source>
        <dbReference type="EMBL" id="KZC08640.1"/>
    </source>
</evidence>
<dbReference type="GO" id="GO:0015629">
    <property type="term" value="C:actin cytoskeleton"/>
    <property type="evidence" value="ECO:0007669"/>
    <property type="project" value="TreeGrafter"/>
</dbReference>
<dbReference type="GO" id="GO:0051666">
    <property type="term" value="P:actin cortical patch localization"/>
    <property type="evidence" value="ECO:0007669"/>
    <property type="project" value="InterPro"/>
</dbReference>
<dbReference type="InterPro" id="IPR027267">
    <property type="entry name" value="AH/BAR_dom_sf"/>
</dbReference>
<feature type="coiled-coil region" evidence="4">
    <location>
        <begin position="27"/>
        <end position="61"/>
    </location>
</feature>
<dbReference type="GO" id="GO:0005737">
    <property type="term" value="C:cytoplasm"/>
    <property type="evidence" value="ECO:0007669"/>
    <property type="project" value="InterPro"/>
</dbReference>
<proteinExistence type="predicted"/>
<protein>
    <submittedName>
        <fullName evidence="6">Bridging integrator 3 like protein</fullName>
    </submittedName>
</protein>
<dbReference type="SUPFAM" id="SSF103657">
    <property type="entry name" value="BAR/IMD domain-like"/>
    <property type="match status" value="1"/>
</dbReference>
<name>A0A154PBR6_DUFNO</name>
<keyword evidence="3" id="KW-0206">Cytoskeleton</keyword>
<keyword evidence="2" id="KW-0963">Cytoplasm</keyword>
<keyword evidence="4" id="KW-0175">Coiled coil</keyword>
<dbReference type="GO" id="GO:0006897">
    <property type="term" value="P:endocytosis"/>
    <property type="evidence" value="ECO:0007669"/>
    <property type="project" value="InterPro"/>
</dbReference>
<evidence type="ECO:0000259" key="5">
    <source>
        <dbReference type="PROSITE" id="PS51021"/>
    </source>
</evidence>
<dbReference type="Gene3D" id="1.20.1270.60">
    <property type="entry name" value="Arfaptin homology (AH) domain/BAR domain"/>
    <property type="match status" value="1"/>
</dbReference>
<comment type="subcellular location">
    <subcellularLocation>
        <location evidence="1">Cytoplasm</location>
        <location evidence="1">Cytoskeleton</location>
    </subcellularLocation>
</comment>
<evidence type="ECO:0000256" key="2">
    <source>
        <dbReference type="ARBA" id="ARBA00022490"/>
    </source>
</evidence>
<evidence type="ECO:0000256" key="3">
    <source>
        <dbReference type="ARBA" id="ARBA00023212"/>
    </source>
</evidence>
<dbReference type="OrthoDB" id="446293at2759"/>
<dbReference type="AlphaFoldDB" id="A0A154PBR6"/>
<dbReference type="Pfam" id="PF03114">
    <property type="entry name" value="BAR"/>
    <property type="match status" value="1"/>
</dbReference>
<dbReference type="GO" id="GO:0097320">
    <property type="term" value="P:plasma membrane tubulation"/>
    <property type="evidence" value="ECO:0007669"/>
    <property type="project" value="TreeGrafter"/>
</dbReference>
<keyword evidence="7" id="KW-1185">Reference proteome</keyword>
<dbReference type="PANTHER" id="PTHR47174">
    <property type="entry name" value="BRIDGING INTEGRATOR 3"/>
    <property type="match status" value="1"/>
</dbReference>
<dbReference type="PROSITE" id="PS51021">
    <property type="entry name" value="BAR"/>
    <property type="match status" value="1"/>
</dbReference>
<reference evidence="6 7" key="1">
    <citation type="submission" date="2015-07" db="EMBL/GenBank/DDBJ databases">
        <title>The genome of Dufourea novaeangliae.</title>
        <authorList>
            <person name="Pan H."/>
            <person name="Kapheim K."/>
        </authorList>
    </citation>
    <scope>NUCLEOTIDE SEQUENCE [LARGE SCALE GENOMIC DNA]</scope>
    <source>
        <strain evidence="6">0120121106</strain>
        <tissue evidence="6">Whole body</tissue>
    </source>
</reference>
<organism evidence="6 7">
    <name type="scientific">Dufourea novaeangliae</name>
    <name type="common">Sweat bee</name>
    <dbReference type="NCBI Taxonomy" id="178035"/>
    <lineage>
        <taxon>Eukaryota</taxon>
        <taxon>Metazoa</taxon>
        <taxon>Ecdysozoa</taxon>
        <taxon>Arthropoda</taxon>
        <taxon>Hexapoda</taxon>
        <taxon>Insecta</taxon>
        <taxon>Pterygota</taxon>
        <taxon>Neoptera</taxon>
        <taxon>Endopterygota</taxon>
        <taxon>Hymenoptera</taxon>
        <taxon>Apocrita</taxon>
        <taxon>Aculeata</taxon>
        <taxon>Apoidea</taxon>
        <taxon>Anthophila</taxon>
        <taxon>Halictidae</taxon>
        <taxon>Rophitinae</taxon>
        <taxon>Dufourea</taxon>
    </lineage>
</organism>
<dbReference type="GO" id="GO:0008289">
    <property type="term" value="F:lipid binding"/>
    <property type="evidence" value="ECO:0007669"/>
    <property type="project" value="TreeGrafter"/>
</dbReference>
<sequence>NPLKKNHLTQRPTPAQSLLSHAEDRELDIAVQRLINLEDTIRKLIKEMKKYIEAVLNLDRADRRLTVNLTTCGLAHLSDEFRKIVEDYHSVTTQVGETVQEMAVLCQKTFIEPLKKLRDEFALIAAAIAKREELVTNWKYSYNRVKKLQEKKDRTANHIAKLERERRTEEAVAKDLKTFHAQLLIELPAFLDKRLEYIKPSVHALITIQLDYYGSTTKLFTHLMPVSNVSGSPSSAMVPEDEYQQSVVNEINRIRALIIVKNH</sequence>
<dbReference type="EMBL" id="KQ434853">
    <property type="protein sequence ID" value="KZC08640.1"/>
    <property type="molecule type" value="Genomic_DNA"/>
</dbReference>
<accession>A0A154PBR6</accession>